<evidence type="ECO:0000256" key="1">
    <source>
        <dbReference type="SAM" id="MobiDB-lite"/>
    </source>
</evidence>
<evidence type="ECO:0000313" key="3">
    <source>
        <dbReference type="Proteomes" id="UP001244427"/>
    </source>
</evidence>
<comment type="caution">
    <text evidence="2">The sequence shown here is derived from an EMBL/GenBank/DDBJ whole genome shotgun (WGS) entry which is preliminary data.</text>
</comment>
<protein>
    <submittedName>
        <fullName evidence="2">Uncharacterized protein</fullName>
    </submittedName>
</protein>
<feature type="region of interest" description="Disordered" evidence="1">
    <location>
        <begin position="231"/>
        <end position="273"/>
    </location>
</feature>
<feature type="compositionally biased region" description="Polar residues" evidence="1">
    <location>
        <begin position="259"/>
        <end position="273"/>
    </location>
</feature>
<dbReference type="AlphaFoldDB" id="A0AAW8ERR8"/>
<feature type="compositionally biased region" description="Basic and acidic residues" evidence="1">
    <location>
        <begin position="231"/>
        <end position="245"/>
    </location>
</feature>
<dbReference type="EMBL" id="JAUSXV010000001">
    <property type="protein sequence ID" value="MDQ0645963.1"/>
    <property type="molecule type" value="Genomic_DNA"/>
</dbReference>
<organism evidence="2 3">
    <name type="scientific">Microbacterium natoriense</name>
    <dbReference type="NCBI Taxonomy" id="284570"/>
    <lineage>
        <taxon>Bacteria</taxon>
        <taxon>Bacillati</taxon>
        <taxon>Actinomycetota</taxon>
        <taxon>Actinomycetes</taxon>
        <taxon>Micrococcales</taxon>
        <taxon>Microbacteriaceae</taxon>
        <taxon>Microbacterium</taxon>
    </lineage>
</organism>
<sequence length="273" mass="29461">MIEYGSPYTDQFSGVFRLRLPASSQTRCAFFDAADVFVRGFLLHLDHAGVEEGVQIRRLVAAGRGGRRILLRLGANILQAGEAVHHRSVVIGELSERSQPIGDREVHGGVEVLHRDLVALRLLERGDSAFGLPVGHVSRAERCGVVGAVDLFQLVDPFGEAVVRVFCRVVLHEHEHVVGARGEAHDPTRQTPAVGVWLDVAVLVVPVQRGVLGRGDDLLRDLALDRISQSDGRRRLSRGGDEAGERYQGGGGQQGQQGSALTHGSSGGWTTNL</sequence>
<accession>A0AAW8ERR8</accession>
<keyword evidence="3" id="KW-1185">Reference proteome</keyword>
<reference evidence="2 3" key="1">
    <citation type="submission" date="2023-07" db="EMBL/GenBank/DDBJ databases">
        <title>Comparative genomics of wheat-associated soil bacteria to identify genetic determinants of phenazine resistance.</title>
        <authorList>
            <person name="Mouncey N."/>
        </authorList>
    </citation>
    <scope>NUCLEOTIDE SEQUENCE [LARGE SCALE GENOMIC DNA]</scope>
    <source>
        <strain evidence="2 3">W4I9-1</strain>
    </source>
</reference>
<evidence type="ECO:0000313" key="2">
    <source>
        <dbReference type="EMBL" id="MDQ0645963.1"/>
    </source>
</evidence>
<dbReference type="Proteomes" id="UP001244427">
    <property type="component" value="Unassembled WGS sequence"/>
</dbReference>
<gene>
    <name evidence="2" type="ORF">QFZ53_000159</name>
</gene>
<proteinExistence type="predicted"/>
<name>A0AAW8ERR8_9MICO</name>